<dbReference type="Pfam" id="PF18404">
    <property type="entry name" value="Glyco_transf_24"/>
    <property type="match status" value="1"/>
</dbReference>
<evidence type="ECO:0000259" key="8">
    <source>
        <dbReference type="Pfam" id="PF18400"/>
    </source>
</evidence>
<evidence type="ECO:0000313" key="13">
    <source>
        <dbReference type="Proteomes" id="UP000038009"/>
    </source>
</evidence>
<dbReference type="UniPathway" id="UPA00378"/>
<dbReference type="VEuPathDB" id="TriTrypDB:Lsey_0116_0210"/>
<dbReference type="OMA" id="TYRWPWW"/>
<evidence type="ECO:0000259" key="11">
    <source>
        <dbReference type="Pfam" id="PF18404"/>
    </source>
</evidence>
<dbReference type="Pfam" id="PF18402">
    <property type="entry name" value="Thioredoxin_14"/>
    <property type="match status" value="1"/>
</dbReference>
<feature type="region of interest" description="Disordered" evidence="6">
    <location>
        <begin position="371"/>
        <end position="396"/>
    </location>
</feature>
<gene>
    <name evidence="12" type="ORF">ABL78_4160</name>
</gene>
<feature type="chain" id="PRO_5005879681" description="UDP-glucose:glycoprotein glucosyltransferase" evidence="7">
    <location>
        <begin position="33"/>
        <end position="1820"/>
    </location>
</feature>
<dbReference type="InterPro" id="IPR040694">
    <property type="entry name" value="UGGT_TRXL_2"/>
</dbReference>
<keyword evidence="3 7" id="KW-0732">Signal</keyword>
<keyword evidence="4" id="KW-0256">Endoplasmic reticulum</keyword>
<feature type="compositionally biased region" description="Polar residues" evidence="6">
    <location>
        <begin position="384"/>
        <end position="396"/>
    </location>
</feature>
<dbReference type="CDD" id="cd06432">
    <property type="entry name" value="GT8_HUGT1_C_like"/>
    <property type="match status" value="1"/>
</dbReference>
<dbReference type="GO" id="GO:0051082">
    <property type="term" value="F:unfolded protein binding"/>
    <property type="evidence" value="ECO:0007669"/>
    <property type="project" value="TreeGrafter"/>
</dbReference>
<evidence type="ECO:0000259" key="9">
    <source>
        <dbReference type="Pfam" id="PF18401"/>
    </source>
</evidence>
<comment type="subcellular location">
    <subcellularLocation>
        <location evidence="2">Endoplasmic reticulum lumen</location>
    </subcellularLocation>
</comment>
<dbReference type="InterPro" id="IPR029044">
    <property type="entry name" value="Nucleotide-diphossugar_trans"/>
</dbReference>
<feature type="domain" description="UGGT thioredoxin-like" evidence="9">
    <location>
        <begin position="436"/>
        <end position="547"/>
    </location>
</feature>
<dbReference type="SUPFAM" id="SSF53448">
    <property type="entry name" value="Nucleotide-diphospho-sugar transferases"/>
    <property type="match status" value="1"/>
</dbReference>
<feature type="domain" description="UGGT thioredoxin-like" evidence="8">
    <location>
        <begin position="46"/>
        <end position="284"/>
    </location>
</feature>
<dbReference type="Pfam" id="PF18401">
    <property type="entry name" value="Thioredoxin_13"/>
    <property type="match status" value="1"/>
</dbReference>
<evidence type="ECO:0000313" key="12">
    <source>
        <dbReference type="EMBL" id="KPI86791.1"/>
    </source>
</evidence>
<dbReference type="PANTHER" id="PTHR11226">
    <property type="entry name" value="UDP-GLUCOSE GLYCOPROTEIN:GLUCOSYLTRANSFERASE"/>
    <property type="match status" value="1"/>
</dbReference>
<evidence type="ECO:0000256" key="3">
    <source>
        <dbReference type="ARBA" id="ARBA00022729"/>
    </source>
</evidence>
<name>A0A0N1PCB9_LEPSE</name>
<dbReference type="InterPro" id="IPR040497">
    <property type="entry name" value="Glyco_transf_24"/>
</dbReference>
<evidence type="ECO:0000259" key="10">
    <source>
        <dbReference type="Pfam" id="PF18402"/>
    </source>
</evidence>
<reference evidence="12 13" key="1">
    <citation type="journal article" date="2015" name="PLoS Pathog.">
        <title>Leptomonas seymouri: Adaptations to the Dixenous Life Cycle Analyzed by Genome Sequencing, Transcriptome Profiling and Co-infection with Leishmania donovani.</title>
        <authorList>
            <person name="Kraeva N."/>
            <person name="Butenko A."/>
            <person name="Hlavacova J."/>
            <person name="Kostygov A."/>
            <person name="Myskova J."/>
            <person name="Grybchuk D."/>
            <person name="Lestinova T."/>
            <person name="Votypka J."/>
            <person name="Volf P."/>
            <person name="Opperdoes F."/>
            <person name="Flegontov P."/>
            <person name="Lukes J."/>
            <person name="Yurchenko V."/>
        </authorList>
    </citation>
    <scope>NUCLEOTIDE SEQUENCE [LARGE SCALE GENOMIC DNA]</scope>
    <source>
        <strain evidence="12 13">ATCC 30220</strain>
    </source>
</reference>
<dbReference type="GO" id="GO:0036503">
    <property type="term" value="P:ERAD pathway"/>
    <property type="evidence" value="ECO:0007669"/>
    <property type="project" value="TreeGrafter"/>
</dbReference>
<comment type="caution">
    <text evidence="12">The sequence shown here is derived from an EMBL/GenBank/DDBJ whole genome shotgun (WGS) entry which is preliminary data.</text>
</comment>
<evidence type="ECO:0000256" key="6">
    <source>
        <dbReference type="SAM" id="MobiDB-lite"/>
    </source>
</evidence>
<keyword evidence="13" id="KW-1185">Reference proteome</keyword>
<evidence type="ECO:0000256" key="2">
    <source>
        <dbReference type="ARBA" id="ARBA00004319"/>
    </source>
</evidence>
<feature type="signal peptide" evidence="7">
    <location>
        <begin position="1"/>
        <end position="32"/>
    </location>
</feature>
<dbReference type="GO" id="GO:0018279">
    <property type="term" value="P:protein N-linked glycosylation via asparagine"/>
    <property type="evidence" value="ECO:0007669"/>
    <property type="project" value="TreeGrafter"/>
</dbReference>
<dbReference type="EMBL" id="LJSK01000116">
    <property type="protein sequence ID" value="KPI86791.1"/>
    <property type="molecule type" value="Genomic_DNA"/>
</dbReference>
<dbReference type="GO" id="GO:0005788">
    <property type="term" value="C:endoplasmic reticulum lumen"/>
    <property type="evidence" value="ECO:0007669"/>
    <property type="project" value="UniProtKB-SubCell"/>
</dbReference>
<accession>A0A0N1PCB9</accession>
<protein>
    <recommendedName>
        <fullName evidence="14">UDP-glucose:glycoprotein glucosyltransferase</fullName>
    </recommendedName>
</protein>
<feature type="compositionally biased region" description="Basic and acidic residues" evidence="6">
    <location>
        <begin position="371"/>
        <end position="382"/>
    </location>
</feature>
<dbReference type="Pfam" id="PF06427">
    <property type="entry name" value="UDP-g_GGTase"/>
    <property type="match status" value="1"/>
</dbReference>
<evidence type="ECO:0000256" key="5">
    <source>
        <dbReference type="ARBA" id="ARBA00023180"/>
    </source>
</evidence>
<dbReference type="Proteomes" id="UP000038009">
    <property type="component" value="Unassembled WGS sequence"/>
</dbReference>
<organism evidence="12 13">
    <name type="scientific">Leptomonas seymouri</name>
    <dbReference type="NCBI Taxonomy" id="5684"/>
    <lineage>
        <taxon>Eukaryota</taxon>
        <taxon>Discoba</taxon>
        <taxon>Euglenozoa</taxon>
        <taxon>Kinetoplastea</taxon>
        <taxon>Metakinetoplastina</taxon>
        <taxon>Trypanosomatida</taxon>
        <taxon>Trypanosomatidae</taxon>
        <taxon>Leishmaniinae</taxon>
        <taxon>Leptomonas</taxon>
    </lineage>
</organism>
<dbReference type="InterPro" id="IPR009448">
    <property type="entry name" value="UDP-g_GGtrans"/>
</dbReference>
<dbReference type="PANTHER" id="PTHR11226:SF0">
    <property type="entry name" value="UDP-GLUCOSE:GLYCOPROTEIN GLUCOSYLTRANSFERASE"/>
    <property type="match status" value="1"/>
</dbReference>
<dbReference type="OrthoDB" id="27683at2759"/>
<feature type="domain" description="UGGT thioredoxin-like" evidence="10">
    <location>
        <begin position="616"/>
        <end position="876"/>
    </location>
</feature>
<dbReference type="Pfam" id="PF18400">
    <property type="entry name" value="Thioredoxin_12"/>
    <property type="match status" value="1"/>
</dbReference>
<feature type="domain" description="Glucosyltransferase 24 catalytic" evidence="11">
    <location>
        <begin position="1535"/>
        <end position="1810"/>
    </location>
</feature>
<keyword evidence="5" id="KW-0325">Glycoprotein</keyword>
<evidence type="ECO:0000256" key="7">
    <source>
        <dbReference type="SAM" id="SignalP"/>
    </source>
</evidence>
<evidence type="ECO:0008006" key="14">
    <source>
        <dbReference type="Google" id="ProtNLM"/>
    </source>
</evidence>
<dbReference type="InterPro" id="IPR040692">
    <property type="entry name" value="UGGT_TRXL_3"/>
</dbReference>
<evidence type="ECO:0000256" key="1">
    <source>
        <dbReference type="ARBA" id="ARBA00001913"/>
    </source>
</evidence>
<proteinExistence type="predicted"/>
<evidence type="ECO:0000256" key="4">
    <source>
        <dbReference type="ARBA" id="ARBA00022824"/>
    </source>
</evidence>
<dbReference type="Gene3D" id="3.90.550.10">
    <property type="entry name" value="Spore Coat Polysaccharide Biosynthesis Protein SpsA, Chain A"/>
    <property type="match status" value="1"/>
</dbReference>
<comment type="cofactor">
    <cofactor evidence="1">
        <name>Ca(2+)</name>
        <dbReference type="ChEBI" id="CHEBI:29108"/>
    </cofactor>
</comment>
<dbReference type="GO" id="GO:0003980">
    <property type="term" value="F:UDP-glucose:glycoprotein glucosyltransferase activity"/>
    <property type="evidence" value="ECO:0007669"/>
    <property type="project" value="InterPro"/>
</dbReference>
<sequence length="1820" mass="199612">MKMCTVKSPALQQLVVLLTLSVLLCIIQPTNAKGIRVTVEASWNETSFLQEGCEWAGRTFGPTAFYHCVDALWNFELPHAGGDGGDSSVNAAAGHEAVSARYSTQQVQYSALRKLVQTVTEAQLADKALFEMEMASRVYSPAVEAHYAAARKTLSEVAALTSTTEEGANTLASLRSRCSCGEPFGVLYTRALSADGQMSAQQVCSAAGLKEVLAALQQHHDIAGTSSPASSAPLVSVHDVSLPRLDYRHPSLAVQKKVSAVFVLYGLLGSSVTREMHTAAVEWLESCEGALGTTSGAAATPTLAYFFRHLPVSRTRLCGPKTSQDVSEGNDRAAFLSEQWDTPLAVQGYGVTVDIKNMEYKVLDEKAAAQQRAKEEAERKDAASSNSSVTDLPPSGQTDVVVGGFHIQRLKERYPDLALPLSELATLMEDEVGTKDLKVDFGVWELQNLGHAAAQYIREVKNNSHRLHALKDLVNRFPLYAATLSRIATQPSRFEVVQKALDSVRARLPSGLSALFVDGWRVEEKDLSLFGVLDALRANEILSHHIKRSLTTRLIPRSKEEGVTGVIEGAGDVATVKVKPALLEEVSNYLKRSVGRKAHTHDASSTGGIALAIPDQYVMWLNDVEAEEELKDLPKKLSTLLTRTPGITAFPRRNLLNVIFIWNVLKVSHVQKLNTIFHFGSQGQVARYGVLLLDPEWSPEVAQEKITDAAGQAPGFGGKSSLSWDILTIASIAYHLDAAGKPEAFLKVLMGLLQASMTSQTKLSDVISSDTVQQVCREVADSMLGESLDDLISNVDFLNYYHGTQELIRRFPMDAHPTTLLNGMVLGPSVGQYTTVLHNELTQLRKWVTSGALRDDMENLYAQILLLRGAVDHLQPALFRPPKTMLWTTTQALVAFIESAPYLYSAAYAFDVSSLTQILALPCHATQATLQQLQTVLSALQSCGDVTNEGAAHYAVCRRLRVSIVLCPDAVASGSSTSASIAAVPTSPAALDHILALLQKMAQRDVKETKRFIAVQRYISHLLKALSTSPTVSKAYRRTGVLDHETVTAALAHDPLPDDLKTEKTGAAAYMSQRSGGGKDFWVALEDAAPVSDFSVTLVTNGRIVTMDSTFTDWDVLYAASQALPMARAVEEVVLVVNFAEMAPSSAGVASYSSDEMDNAFYSGKIACLTTVFEHEINTRVSSTPPSPLSQEKSLFASAEDQKRMRVLLFSLNNTPNGAAAPGEDDAAGEQGELHQITAVVDPSSRDAQPIVSIVSYLMQSPLKLRLKVLLNPSPAVMLPIRNFYEYVANAKVNFDPLSGRVVAPVATLAPLPKHLLLTIGAEEPPSWTVFSQEAEVDLDNILLSKLSPGIPFVSAVYRMHSILVTGDTTDVLTGNPPVGLPLSLIPAHGGRYSNDAYMRSTDTQVMANQNGYYQLQAAPGQWYLSVKPGPVAAAYCIEAVDTYSIPACAEGRREVNFSQGHHIPVVIDSFSGRHLSLRVRHTPLRSLAASAESGGNVEDLHEFLKKMAANVTYVWPPKWNSRGAQAHPPKKPTLNIFSVASGHLYERFLRMMFYSVHKTSSDKYGANTTRIKFWAIENFLSPQFKRYIPLLAAELGFEVGFVTYRWPLWLPRQTEKQRKIWAYKILFLDVLFPLDVDRIIFVDADQTAQADLHELYNMNIGRSPVAMTPFCQTHRNEDTARFRFWEHGFWAEHLKGKPYHISAIFLVDLRQFRAMLAGDIYRSVYASLADDPNSLANLDQDLPNYLQAKIPIFSLPEQWLWCETWCSADSKSAAKTIDLCNNPLTKMPKLDNAKMVIPGWEELDNKLQNMSDSLLGLYG</sequence>
<dbReference type="InterPro" id="IPR040693">
    <property type="entry name" value="UGGT_TRXL_1"/>
</dbReference>